<comment type="catalytic activity">
    <reaction evidence="9">
        <text>an alpha-Kdo-(2-&gt;4)-alpha-Kdo-(2-&gt;6)-lipid IVA + a fatty acyl-[ACP] = an alpha-Kdo-(2-&gt;4)-alpha-Kdo-(2-&gt;6)-(acyl)-lipid IVA + holo-[ACP]</text>
        <dbReference type="Rhea" id="RHEA:69396"/>
        <dbReference type="Rhea" id="RHEA-COMP:9685"/>
        <dbReference type="Rhea" id="RHEA-COMP:14125"/>
        <dbReference type="ChEBI" id="CHEBI:64479"/>
        <dbReference type="ChEBI" id="CHEBI:138651"/>
        <dbReference type="ChEBI" id="CHEBI:176429"/>
        <dbReference type="ChEBI" id="CHEBI:176430"/>
        <dbReference type="EC" id="2.3.1.241"/>
    </reaction>
</comment>
<feature type="compositionally biased region" description="Polar residues" evidence="10">
    <location>
        <begin position="17"/>
        <end position="32"/>
    </location>
</feature>
<dbReference type="GO" id="GO:0009245">
    <property type="term" value="P:lipid A biosynthetic process"/>
    <property type="evidence" value="ECO:0007669"/>
    <property type="project" value="InterPro"/>
</dbReference>
<feature type="region of interest" description="Disordered" evidence="10">
    <location>
        <begin position="1"/>
        <end position="55"/>
    </location>
</feature>
<comment type="pathway">
    <text evidence="9">Glycolipid biosynthesis; KDO(2)-lipid A biosynthesis; KDO(2)-lipid A from CMP-3-deoxy-D-manno-octulosonate and lipid IV(A): step 3/4.</text>
</comment>
<reference evidence="12" key="1">
    <citation type="submission" date="2017-02" db="EMBL/GenBank/DDBJ databases">
        <authorList>
            <person name="Mornico D."/>
        </authorList>
    </citation>
    <scope>NUCLEOTIDE SEQUENCE [LARGE SCALE GENOMIC DNA]</scope>
</reference>
<keyword evidence="12" id="KW-1185">Reference proteome</keyword>
<dbReference type="UniPathway" id="UPA00360">
    <property type="reaction ID" value="UER00485"/>
</dbReference>
<feature type="compositionally biased region" description="Pro residues" evidence="10">
    <location>
        <begin position="45"/>
        <end position="55"/>
    </location>
</feature>
<dbReference type="CDD" id="cd07984">
    <property type="entry name" value="LPLAT_LABLAT-like"/>
    <property type="match status" value="1"/>
</dbReference>
<keyword evidence="1 9" id="KW-1003">Cell membrane</keyword>
<evidence type="ECO:0000256" key="4">
    <source>
        <dbReference type="ARBA" id="ARBA00022692"/>
    </source>
</evidence>
<dbReference type="GO" id="GO:0009103">
    <property type="term" value="P:lipopolysaccharide biosynthetic process"/>
    <property type="evidence" value="ECO:0007669"/>
    <property type="project" value="UniProtKB-UniRule"/>
</dbReference>
<dbReference type="OrthoDB" id="9803456at2"/>
<dbReference type="InterPro" id="IPR004960">
    <property type="entry name" value="LipA_acyltrans"/>
</dbReference>
<keyword evidence="2 9" id="KW-0997">Cell inner membrane</keyword>
<organism evidence="11 12">
    <name type="scientific">Psychrobacter pasteurii</name>
    <dbReference type="NCBI Taxonomy" id="1945520"/>
    <lineage>
        <taxon>Bacteria</taxon>
        <taxon>Pseudomonadati</taxon>
        <taxon>Pseudomonadota</taxon>
        <taxon>Gammaproteobacteria</taxon>
        <taxon>Moraxellales</taxon>
        <taxon>Moraxellaceae</taxon>
        <taxon>Psychrobacter</taxon>
    </lineage>
</organism>
<dbReference type="GO" id="GO:0005886">
    <property type="term" value="C:plasma membrane"/>
    <property type="evidence" value="ECO:0007669"/>
    <property type="project" value="UniProtKB-SubCell"/>
</dbReference>
<dbReference type="STRING" id="1945520.A1019T_00026"/>
<dbReference type="Proteomes" id="UP000188169">
    <property type="component" value="Unassembled WGS sequence"/>
</dbReference>
<keyword evidence="7 9" id="KW-0472">Membrane</keyword>
<dbReference type="PANTHER" id="PTHR30606">
    <property type="entry name" value="LIPID A BIOSYNTHESIS LAUROYL ACYLTRANSFERASE"/>
    <property type="match status" value="1"/>
</dbReference>
<comment type="subcellular location">
    <subcellularLocation>
        <location evidence="9">Cell inner membrane</location>
        <topology evidence="9">Single-pass membrane protein</topology>
    </subcellularLocation>
</comment>
<keyword evidence="6 9" id="KW-1133">Transmembrane helix</keyword>
<sequence length="390" mass="44439">MNTPSSPTGGPKKQESNKIPVQSSVQHYTPQTGPKPDSIQAPVNSQPPKPIPIPKGMPTITENHKQTSVAEKKPFKLAFLAPKYWGIWLLLALVLPLIYLPLRIQFWIGRKLGIALYHLVKSRRNDTLVNLELAFPEKMAADRELMAKQVFVNQGIGVFETLCAWFRPNVFTRTVSISGLHHLVEAKKQGKAVLLLGGHYTMLDLGGRLFAQFSAIDCVYRPQNNELLDWFIYNGRRHIFDEQIDHHNMRKLVSRIREGSVVWYSPDQDYGLKHGVMAPFFGVPAATVTAPRRLARMGDKSNPPAVMALHTYRQTPDNIPRGKRPHYHLSITPALEDYPTKDEVADATRINEVLESLIRIDPTQWMWFHKRYKNGEEGRTSYYNKKTSSK</sequence>
<dbReference type="EMBL" id="FUGD01000021">
    <property type="protein sequence ID" value="SJM36068.1"/>
    <property type="molecule type" value="Genomic_DNA"/>
</dbReference>
<protein>
    <recommendedName>
        <fullName evidence="9">Lipid A biosynthesis acyltransferase</fullName>
        <ecNumber evidence="9">2.3.1.241</ecNumber>
    </recommendedName>
    <alternativeName>
        <fullName evidence="9">Kdo(2)-lipid IV(A) acyltransferase</fullName>
    </alternativeName>
</protein>
<evidence type="ECO:0000256" key="8">
    <source>
        <dbReference type="ARBA" id="ARBA00023315"/>
    </source>
</evidence>
<dbReference type="InterPro" id="IPR011920">
    <property type="entry name" value="Lipid_A_LpxL_LpxP"/>
</dbReference>
<evidence type="ECO:0000256" key="6">
    <source>
        <dbReference type="ARBA" id="ARBA00022989"/>
    </source>
</evidence>
<comment type="function">
    <text evidence="9">Catalyzes the transfer of an acyl chain from an acyl-[acyl-carrier-protein] (ACP) to a Kdo(2)-lipid IV(A) to form a Kdo(2)-(acyl)-lipid IV(A).</text>
</comment>
<dbReference type="Pfam" id="PF03279">
    <property type="entry name" value="Lip_A_acyltrans"/>
    <property type="match status" value="1"/>
</dbReference>
<dbReference type="GO" id="GO:0036104">
    <property type="term" value="P:Kdo2-lipid A biosynthetic process"/>
    <property type="evidence" value="ECO:0007669"/>
    <property type="project" value="UniProtKB-UniRule"/>
</dbReference>
<dbReference type="HAMAP" id="MF_01942">
    <property type="entry name" value="Lipid_A_LpxL_LpxP"/>
    <property type="match status" value="1"/>
</dbReference>
<dbReference type="EC" id="2.3.1.241" evidence="9"/>
<dbReference type="PANTHER" id="PTHR30606:SF9">
    <property type="entry name" value="LIPID A BIOSYNTHESIS LAUROYLTRANSFERASE"/>
    <property type="match status" value="1"/>
</dbReference>
<evidence type="ECO:0000256" key="3">
    <source>
        <dbReference type="ARBA" id="ARBA00022679"/>
    </source>
</evidence>
<dbReference type="UniPathway" id="UPA00030"/>
<keyword evidence="5 9" id="KW-0448">Lipopolysaccharide biosynthesis</keyword>
<evidence type="ECO:0000256" key="1">
    <source>
        <dbReference type="ARBA" id="ARBA00022475"/>
    </source>
</evidence>
<gene>
    <name evidence="11" type="primary">htrB_1</name>
    <name evidence="9" type="synonym">lpxL</name>
    <name evidence="11" type="ORF">A1019T_00026</name>
</gene>
<proteinExistence type="inferred from homology"/>
<evidence type="ECO:0000256" key="10">
    <source>
        <dbReference type="SAM" id="MobiDB-lite"/>
    </source>
</evidence>
<name>A0A1R4EC78_9GAMM</name>
<keyword evidence="3 9" id="KW-0808">Transferase</keyword>
<evidence type="ECO:0000313" key="12">
    <source>
        <dbReference type="Proteomes" id="UP000188169"/>
    </source>
</evidence>
<accession>A0A1R4EC78</accession>
<evidence type="ECO:0000256" key="5">
    <source>
        <dbReference type="ARBA" id="ARBA00022985"/>
    </source>
</evidence>
<feature type="transmembrane region" description="Helical" evidence="9">
    <location>
        <begin position="84"/>
        <end position="102"/>
    </location>
</feature>
<keyword evidence="8 9" id="KW-0012">Acyltransferase</keyword>
<keyword evidence="4 9" id="KW-0812">Transmembrane</keyword>
<evidence type="ECO:0000313" key="11">
    <source>
        <dbReference type="EMBL" id="SJM36068.1"/>
    </source>
</evidence>
<evidence type="ECO:0000256" key="7">
    <source>
        <dbReference type="ARBA" id="ARBA00023136"/>
    </source>
</evidence>
<dbReference type="GO" id="GO:0008913">
    <property type="term" value="F:Kdo2-lipid IVA acyltransferase activity"/>
    <property type="evidence" value="ECO:0007669"/>
    <property type="project" value="UniProtKB-EC"/>
</dbReference>
<evidence type="ECO:0000256" key="2">
    <source>
        <dbReference type="ARBA" id="ARBA00022519"/>
    </source>
</evidence>
<comment type="pathway">
    <text evidence="9">Bacterial outer membrane biogenesis; lipopolysaccharide biosynthesis.</text>
</comment>
<comment type="similarity">
    <text evidence="9">Belongs to the LpxL/LpxM/LpxP family.</text>
</comment>
<evidence type="ECO:0000256" key="9">
    <source>
        <dbReference type="HAMAP-Rule" id="MF_01942"/>
    </source>
</evidence>
<feature type="short sequence motif" description="HXXXXD motif" evidence="9">
    <location>
        <begin position="199"/>
        <end position="204"/>
    </location>
</feature>
<dbReference type="AlphaFoldDB" id="A0A1R4EC78"/>